<keyword evidence="2" id="KW-0812">Transmembrane</keyword>
<dbReference type="AlphaFoldDB" id="A0A7W3XZZ1"/>
<organism evidence="4 5">
    <name type="scientific">Streptomyces alkaliphilus</name>
    <dbReference type="NCBI Taxonomy" id="1472722"/>
    <lineage>
        <taxon>Bacteria</taxon>
        <taxon>Bacillati</taxon>
        <taxon>Actinomycetota</taxon>
        <taxon>Actinomycetes</taxon>
        <taxon>Kitasatosporales</taxon>
        <taxon>Streptomycetaceae</taxon>
        <taxon>Streptomyces</taxon>
    </lineage>
</organism>
<feature type="transmembrane region" description="Helical" evidence="2">
    <location>
        <begin position="214"/>
        <end position="233"/>
    </location>
</feature>
<feature type="transmembrane region" description="Helical" evidence="2">
    <location>
        <begin position="57"/>
        <end position="78"/>
    </location>
</feature>
<dbReference type="PANTHER" id="PTHR23028:SF53">
    <property type="entry name" value="ACYL_TRANSF_3 DOMAIN-CONTAINING PROTEIN"/>
    <property type="match status" value="1"/>
</dbReference>
<dbReference type="EMBL" id="VKHT01000009">
    <property type="protein sequence ID" value="MBB0242665.1"/>
    <property type="molecule type" value="Genomic_DNA"/>
</dbReference>
<keyword evidence="2" id="KW-1133">Transmembrane helix</keyword>
<dbReference type="GO" id="GO:0009103">
    <property type="term" value="P:lipopolysaccharide biosynthetic process"/>
    <property type="evidence" value="ECO:0007669"/>
    <property type="project" value="TreeGrafter"/>
</dbReference>
<feature type="transmembrane region" description="Helical" evidence="2">
    <location>
        <begin position="175"/>
        <end position="194"/>
    </location>
</feature>
<evidence type="ECO:0000256" key="1">
    <source>
        <dbReference type="SAM" id="MobiDB-lite"/>
    </source>
</evidence>
<feature type="transmembrane region" description="Helical" evidence="2">
    <location>
        <begin position="309"/>
        <end position="328"/>
    </location>
</feature>
<dbReference type="Pfam" id="PF01757">
    <property type="entry name" value="Acyl_transf_3"/>
    <property type="match status" value="1"/>
</dbReference>
<feature type="transmembrane region" description="Helical" evidence="2">
    <location>
        <begin position="340"/>
        <end position="358"/>
    </location>
</feature>
<dbReference type="InterPro" id="IPR050879">
    <property type="entry name" value="Acyltransferase_3"/>
</dbReference>
<dbReference type="GO" id="GO:0016747">
    <property type="term" value="F:acyltransferase activity, transferring groups other than amino-acyl groups"/>
    <property type="evidence" value="ECO:0007669"/>
    <property type="project" value="InterPro"/>
</dbReference>
<reference evidence="5" key="1">
    <citation type="submission" date="2019-10" db="EMBL/GenBank/DDBJ databases">
        <title>Streptomyces sp. nov., a novel actinobacterium isolated from alkaline environment.</title>
        <authorList>
            <person name="Golinska P."/>
        </authorList>
    </citation>
    <scope>NUCLEOTIDE SEQUENCE [LARGE SCALE GENOMIC DNA]</scope>
    <source>
        <strain evidence="5">DSM 42118</strain>
    </source>
</reference>
<proteinExistence type="predicted"/>
<feature type="transmembrane region" description="Helical" evidence="2">
    <location>
        <begin position="25"/>
        <end position="45"/>
    </location>
</feature>
<sequence>MTTSQVGVGTTGEPPLLPSLTSMRFLIATIIFLFHGTNFVLFASPGVGERYLSLVTMGGWAGMSFFFILSGFVLTWVARPDNRTGTFLRRRLVRIFPNHLVIFALTAILMVTVLGQAFDGPSAVLNVLLLQAWSPALDVRIGFNAVSWSLSAELLFYLCFPALLLLVRRIRPERLWAWTIGLLTVIALVVPLAAKLLPRREVMPFLELSQEQFWILFHFPPVRMLEFLVGMLLARIVMTGRRVPLGFGGAAALSVLAYAVGPLFPPEFRMVAVMVVPMSLLIITGAVSDLNRTRRTLLSSRPMVYLGHLAYAFYLVHMQVLVYGTHWLAPGRLFDTPSGIAMLALLFCVAVAFSWVLYKVVEQPMMRRFGADRRTPRAVPPTDDTARPATDEPAAATTPRAAGVGH</sequence>
<keyword evidence="4" id="KW-0012">Acyltransferase</keyword>
<accession>A0A7W3XZZ1</accession>
<comment type="caution">
    <text evidence="4">The sequence shown here is derived from an EMBL/GenBank/DDBJ whole genome shotgun (WGS) entry which is preliminary data.</text>
</comment>
<feature type="transmembrane region" description="Helical" evidence="2">
    <location>
        <begin position="145"/>
        <end position="166"/>
    </location>
</feature>
<dbReference type="InterPro" id="IPR002656">
    <property type="entry name" value="Acyl_transf_3_dom"/>
</dbReference>
<keyword evidence="2" id="KW-0472">Membrane</keyword>
<feature type="compositionally biased region" description="Low complexity" evidence="1">
    <location>
        <begin position="391"/>
        <end position="406"/>
    </location>
</feature>
<dbReference type="GO" id="GO:0016020">
    <property type="term" value="C:membrane"/>
    <property type="evidence" value="ECO:0007669"/>
    <property type="project" value="TreeGrafter"/>
</dbReference>
<dbReference type="Proteomes" id="UP000538929">
    <property type="component" value="Unassembled WGS sequence"/>
</dbReference>
<dbReference type="PANTHER" id="PTHR23028">
    <property type="entry name" value="ACETYLTRANSFERASE"/>
    <property type="match status" value="1"/>
</dbReference>
<gene>
    <name evidence="4" type="ORF">FNQ90_00715</name>
</gene>
<evidence type="ECO:0000313" key="4">
    <source>
        <dbReference type="EMBL" id="MBB0242665.1"/>
    </source>
</evidence>
<name>A0A7W3XZZ1_9ACTN</name>
<feature type="transmembrane region" description="Helical" evidence="2">
    <location>
        <begin position="245"/>
        <end position="264"/>
    </location>
</feature>
<keyword evidence="4" id="KW-0808">Transferase</keyword>
<protein>
    <submittedName>
        <fullName evidence="4">Acyltransferase family protein</fullName>
    </submittedName>
</protein>
<feature type="transmembrane region" description="Helical" evidence="2">
    <location>
        <begin position="99"/>
        <end position="118"/>
    </location>
</feature>
<keyword evidence="5" id="KW-1185">Reference proteome</keyword>
<dbReference type="RefSeq" id="WP_182604460.1">
    <property type="nucleotide sequence ID" value="NZ_VKHT01000009.1"/>
</dbReference>
<feature type="transmembrane region" description="Helical" evidence="2">
    <location>
        <begin position="270"/>
        <end position="288"/>
    </location>
</feature>
<feature type="region of interest" description="Disordered" evidence="1">
    <location>
        <begin position="372"/>
        <end position="406"/>
    </location>
</feature>
<evidence type="ECO:0000256" key="2">
    <source>
        <dbReference type="SAM" id="Phobius"/>
    </source>
</evidence>
<evidence type="ECO:0000313" key="5">
    <source>
        <dbReference type="Proteomes" id="UP000538929"/>
    </source>
</evidence>
<evidence type="ECO:0000259" key="3">
    <source>
        <dbReference type="Pfam" id="PF01757"/>
    </source>
</evidence>
<feature type="domain" description="Acyltransferase 3" evidence="3">
    <location>
        <begin position="19"/>
        <end position="358"/>
    </location>
</feature>